<keyword evidence="1" id="KW-1133">Transmembrane helix</keyword>
<feature type="transmembrane region" description="Helical" evidence="1">
    <location>
        <begin position="218"/>
        <end position="239"/>
    </location>
</feature>
<keyword evidence="1" id="KW-0812">Transmembrane</keyword>
<dbReference type="RefSeq" id="XP_017882999.2">
    <property type="nucleotide sequence ID" value="XM_018027510.2"/>
</dbReference>
<evidence type="ECO:0000313" key="2">
    <source>
        <dbReference type="Proteomes" id="UP000694925"/>
    </source>
</evidence>
<dbReference type="AlphaFoldDB" id="A0AAJ7J3C5"/>
<accession>A0AAJ7J3C5</accession>
<evidence type="ECO:0000313" key="3">
    <source>
        <dbReference type="RefSeq" id="XP_017882999.2"/>
    </source>
</evidence>
<keyword evidence="2" id="KW-1185">Reference proteome</keyword>
<reference evidence="3" key="1">
    <citation type="submission" date="2025-08" db="UniProtKB">
        <authorList>
            <consortium name="RefSeq"/>
        </authorList>
    </citation>
    <scope>IDENTIFICATION</scope>
    <source>
        <tissue evidence="3">Whole body</tissue>
    </source>
</reference>
<keyword evidence="1" id="KW-0472">Membrane</keyword>
<feature type="transmembrane region" description="Helical" evidence="1">
    <location>
        <begin position="27"/>
        <end position="47"/>
    </location>
</feature>
<proteinExistence type="predicted"/>
<evidence type="ECO:0000256" key="1">
    <source>
        <dbReference type="SAM" id="Phobius"/>
    </source>
</evidence>
<dbReference type="GeneID" id="108626692"/>
<organism evidence="2 3">
    <name type="scientific">Ceratina calcarata</name>
    <dbReference type="NCBI Taxonomy" id="156304"/>
    <lineage>
        <taxon>Eukaryota</taxon>
        <taxon>Metazoa</taxon>
        <taxon>Ecdysozoa</taxon>
        <taxon>Arthropoda</taxon>
        <taxon>Hexapoda</taxon>
        <taxon>Insecta</taxon>
        <taxon>Pterygota</taxon>
        <taxon>Neoptera</taxon>
        <taxon>Endopterygota</taxon>
        <taxon>Hymenoptera</taxon>
        <taxon>Apocrita</taxon>
        <taxon>Aculeata</taxon>
        <taxon>Apoidea</taxon>
        <taxon>Anthophila</taxon>
        <taxon>Apidae</taxon>
        <taxon>Ceratina</taxon>
        <taxon>Zadontomerus</taxon>
    </lineage>
</organism>
<gene>
    <name evidence="3" type="primary">LOC108626692</name>
</gene>
<dbReference type="KEGG" id="ccal:108626692"/>
<dbReference type="Proteomes" id="UP000694925">
    <property type="component" value="Unplaced"/>
</dbReference>
<feature type="transmembrane region" description="Helical" evidence="1">
    <location>
        <begin position="99"/>
        <end position="122"/>
    </location>
</feature>
<name>A0AAJ7J3C5_9HYME</name>
<sequence>MHLIEKYEILIERDASQISRLWKYGQMLLYLLSSMSGYICSFLFYTLQEYIFGGKCPFWATCSVISREQIGSVVDEDRIVSEWWEYVHTDYRYAVLCDVYLGTCLSSCTFGIIWFILFMLCGKGGHNASLYERPWRIVLPAVVFNFLFTGASIYSHYNLGQGYKAFNKSIMGIPFEMYNVYNVVLTLSDCDVVEGYMHINNFYTHHDMCHVLPYLQTFSGLIVCCWIGGLMILLFRILVVNDFRILKVKIYEIKED</sequence>
<feature type="transmembrane region" description="Helical" evidence="1">
    <location>
        <begin position="134"/>
        <end position="154"/>
    </location>
</feature>
<protein>
    <submittedName>
        <fullName evidence="3">Uncharacterized protein LOC108626692</fullName>
    </submittedName>
</protein>